<dbReference type="EMBL" id="OU900103">
    <property type="protein sequence ID" value="CAG9855356.1"/>
    <property type="molecule type" value="Genomic_DNA"/>
</dbReference>
<organism evidence="6 7">
    <name type="scientific">Phyllotreta striolata</name>
    <name type="common">Striped flea beetle</name>
    <name type="synonym">Crioceris striolata</name>
    <dbReference type="NCBI Taxonomy" id="444603"/>
    <lineage>
        <taxon>Eukaryota</taxon>
        <taxon>Metazoa</taxon>
        <taxon>Ecdysozoa</taxon>
        <taxon>Arthropoda</taxon>
        <taxon>Hexapoda</taxon>
        <taxon>Insecta</taxon>
        <taxon>Pterygota</taxon>
        <taxon>Neoptera</taxon>
        <taxon>Endopterygota</taxon>
        <taxon>Coleoptera</taxon>
        <taxon>Polyphaga</taxon>
        <taxon>Cucujiformia</taxon>
        <taxon>Chrysomeloidea</taxon>
        <taxon>Chrysomelidae</taxon>
        <taxon>Galerucinae</taxon>
        <taxon>Alticini</taxon>
        <taxon>Phyllotreta</taxon>
    </lineage>
</organism>
<evidence type="ECO:0000256" key="4">
    <source>
        <dbReference type="SAM" id="MobiDB-lite"/>
    </source>
</evidence>
<dbReference type="Pfam" id="PF15926">
    <property type="entry name" value="RNF220"/>
    <property type="match status" value="1"/>
</dbReference>
<sequence>MDFTKDNEVVPGSSCQFEDGIRSCRFKKRQSDPTCCPVCSITLRESEVNVHLNSEIERLNKLQASKSKVNGKNTPGSSSNGSADNSADKNWETFQKIRTNRQNRLRTKTRKRRAEEVCPVCNKEVNEDLTIHVELCLRRSEANGSESDENIDVEAFEEYEWAGQSRIRATSLLQGGVSTLGTSVSMVDEDEDLNVDGDDSHMYGSPQYSENDVILPCENPENVALRKAVIGSEPKQKSPDRSEFDAIETKGDPILEVLKNRIRELESRESNKHEVYKCLICMERYKTPVISVCCWHVHCEECWLQTLGVKKLCPQCNMITSPSDLRKIYM</sequence>
<dbReference type="CDD" id="cd16563">
    <property type="entry name" value="RING-HC_RNF220"/>
    <property type="match status" value="1"/>
</dbReference>
<dbReference type="InterPro" id="IPR013083">
    <property type="entry name" value="Znf_RING/FYVE/PHD"/>
</dbReference>
<dbReference type="GO" id="GO:0016567">
    <property type="term" value="P:protein ubiquitination"/>
    <property type="evidence" value="ECO:0007669"/>
    <property type="project" value="TreeGrafter"/>
</dbReference>
<name>A0A9N9TIB2_PHYSR</name>
<evidence type="ECO:0000313" key="6">
    <source>
        <dbReference type="EMBL" id="CAG9855356.1"/>
    </source>
</evidence>
<dbReference type="PANTHER" id="PTHR13459:SF1">
    <property type="entry name" value="E3 UBIQUITIN-PROTEIN LIGASE RNF220 ISOFORM X1"/>
    <property type="match status" value="1"/>
</dbReference>
<dbReference type="AlphaFoldDB" id="A0A9N9TIB2"/>
<dbReference type="Gene3D" id="3.30.40.10">
    <property type="entry name" value="Zinc/RING finger domain, C3HC4 (zinc finger)"/>
    <property type="match status" value="1"/>
</dbReference>
<evidence type="ECO:0000256" key="3">
    <source>
        <dbReference type="PROSITE-ProRule" id="PRU00175"/>
    </source>
</evidence>
<keyword evidence="1 3" id="KW-0479">Metal-binding</keyword>
<evidence type="ECO:0000256" key="1">
    <source>
        <dbReference type="ARBA" id="ARBA00022771"/>
    </source>
</evidence>
<reference evidence="6" key="1">
    <citation type="submission" date="2022-01" db="EMBL/GenBank/DDBJ databases">
        <authorList>
            <person name="King R."/>
        </authorList>
    </citation>
    <scope>NUCLEOTIDE SEQUENCE</scope>
</reference>
<gene>
    <name evidence="6" type="ORF">PHYEVI_LOCUS1807</name>
</gene>
<feature type="region of interest" description="Disordered" evidence="4">
    <location>
        <begin position="63"/>
        <end position="89"/>
    </location>
</feature>
<dbReference type="InterPro" id="IPR031824">
    <property type="entry name" value="RNF220_mid"/>
</dbReference>
<dbReference type="GO" id="GO:0008270">
    <property type="term" value="F:zinc ion binding"/>
    <property type="evidence" value="ECO:0007669"/>
    <property type="project" value="UniProtKB-KW"/>
</dbReference>
<protein>
    <recommendedName>
        <fullName evidence="5">RING-type domain-containing protein</fullName>
    </recommendedName>
</protein>
<dbReference type="SUPFAM" id="SSF57850">
    <property type="entry name" value="RING/U-box"/>
    <property type="match status" value="1"/>
</dbReference>
<dbReference type="InterPro" id="IPR052443">
    <property type="entry name" value="E3_ubiq-ligase_RNF220-like"/>
</dbReference>
<evidence type="ECO:0000256" key="2">
    <source>
        <dbReference type="ARBA" id="ARBA00022833"/>
    </source>
</evidence>
<feature type="compositionally biased region" description="Low complexity" evidence="4">
    <location>
        <begin position="76"/>
        <end position="85"/>
    </location>
</feature>
<evidence type="ECO:0000259" key="5">
    <source>
        <dbReference type="PROSITE" id="PS50089"/>
    </source>
</evidence>
<proteinExistence type="predicted"/>
<keyword evidence="7" id="KW-1185">Reference proteome</keyword>
<dbReference type="OrthoDB" id="6270329at2759"/>
<dbReference type="GO" id="GO:0061630">
    <property type="term" value="F:ubiquitin protein ligase activity"/>
    <property type="evidence" value="ECO:0007669"/>
    <property type="project" value="TreeGrafter"/>
</dbReference>
<dbReference type="Proteomes" id="UP001153712">
    <property type="component" value="Chromosome 10"/>
</dbReference>
<dbReference type="PANTHER" id="PTHR13459">
    <property type="entry name" value="E3 UBIQUITIN-PROTEIN LIGASE RNF220 ISOFORM X1"/>
    <property type="match status" value="1"/>
</dbReference>
<dbReference type="PROSITE" id="PS50089">
    <property type="entry name" value="ZF_RING_2"/>
    <property type="match status" value="1"/>
</dbReference>
<dbReference type="InterPro" id="IPR001841">
    <property type="entry name" value="Znf_RING"/>
</dbReference>
<keyword evidence="2" id="KW-0862">Zinc</keyword>
<dbReference type="Pfam" id="PF13923">
    <property type="entry name" value="zf-C3HC4_2"/>
    <property type="match status" value="1"/>
</dbReference>
<keyword evidence="1 3" id="KW-0863">Zinc-finger</keyword>
<evidence type="ECO:0000313" key="7">
    <source>
        <dbReference type="Proteomes" id="UP001153712"/>
    </source>
</evidence>
<feature type="compositionally biased region" description="Polar residues" evidence="4">
    <location>
        <begin position="63"/>
        <end position="75"/>
    </location>
</feature>
<dbReference type="InterPro" id="IPR040178">
    <property type="entry name" value="RNF220_RING"/>
</dbReference>
<accession>A0A9N9TIB2</accession>
<feature type="domain" description="RING-type" evidence="5">
    <location>
        <begin position="278"/>
        <end position="317"/>
    </location>
</feature>